<proteinExistence type="predicted"/>
<sequence>MKKISLYLCISILFAACNNEEEIEPNLYLHLEESEVIVVHATGGEYKIPVSSNSDWQVETTAQWLKVNTQEGHGNDTLYLFIQQNPTTDIRKAQLNIKLKANQQQAGVTIQQQVNTDLIGIPGIEKGAGFSYDVLSEYCQGMRYQIFNLTRMDYLQQIYGKTYVMDDYSTQMEEEYQEGKTEKEISQKFSANASIGLDLLVFNADISAGFSYSQFSAEKTVFGMKRSKRIVYSRDIQYQNILASVLSEEKDSTLFSPGFLKDWKKLQSINAIPGEVPKISIYNFIDKWGICFVARSVLGGTIDYEMEIDETVIGKELGIGGAVEASLCSIINADASVKYAETMKKIKGRYRYCIRVRGGSPGYVSILNTGGTLDTKDYTRWLNSLNLIKQGNTFVAPEKVALIDVKLVSIAELFTGKVKTALTEYINQINN</sequence>
<dbReference type="Pfam" id="PF01823">
    <property type="entry name" value="MACPF"/>
    <property type="match status" value="1"/>
</dbReference>
<dbReference type="EMBL" id="VVYV01000015">
    <property type="protein sequence ID" value="KAA5418938.1"/>
    <property type="molecule type" value="Genomic_DNA"/>
</dbReference>
<dbReference type="RefSeq" id="WP_060407485.1">
    <property type="nucleotide sequence ID" value="NZ_CABMLT010000002.1"/>
</dbReference>
<dbReference type="InterPro" id="IPR020864">
    <property type="entry name" value="MACPF"/>
</dbReference>
<dbReference type="Proteomes" id="UP000448877">
    <property type="component" value="Unassembled WGS sequence"/>
</dbReference>
<feature type="domain" description="MACPF" evidence="1">
    <location>
        <begin position="111"/>
        <end position="431"/>
    </location>
</feature>
<gene>
    <name evidence="3" type="ORF">F2Y81_10925</name>
    <name evidence="2" type="ORF">F2Y87_15690</name>
</gene>
<reference evidence="4 5" key="1">
    <citation type="journal article" date="2019" name="Nat. Med.">
        <title>A library of human gut bacterial isolates paired with longitudinal multiomics data enables mechanistic microbiome research.</title>
        <authorList>
            <person name="Poyet M."/>
            <person name="Groussin M."/>
            <person name="Gibbons S.M."/>
            <person name="Avila-Pacheco J."/>
            <person name="Jiang X."/>
            <person name="Kearney S.M."/>
            <person name="Perrotta A.R."/>
            <person name="Berdy B."/>
            <person name="Zhao S."/>
            <person name="Lieberman T.D."/>
            <person name="Swanson P.K."/>
            <person name="Smith M."/>
            <person name="Roesemann S."/>
            <person name="Alexander J.E."/>
            <person name="Rich S.A."/>
            <person name="Livny J."/>
            <person name="Vlamakis H."/>
            <person name="Clish C."/>
            <person name="Bullock K."/>
            <person name="Deik A."/>
            <person name="Scott J."/>
            <person name="Pierce K.A."/>
            <person name="Xavier R.J."/>
            <person name="Alm E.J."/>
        </authorList>
    </citation>
    <scope>NUCLEOTIDE SEQUENCE [LARGE SCALE GENOMIC DNA]</scope>
    <source>
        <strain evidence="3 4">BIOML-A6</strain>
        <strain evidence="2 5">BIOML-A8</strain>
    </source>
</reference>
<evidence type="ECO:0000313" key="4">
    <source>
        <dbReference type="Proteomes" id="UP000448877"/>
    </source>
</evidence>
<dbReference type="PROSITE" id="PS51412">
    <property type="entry name" value="MACPF_2"/>
    <property type="match status" value="1"/>
</dbReference>
<dbReference type="PROSITE" id="PS51257">
    <property type="entry name" value="PROKAR_LIPOPROTEIN"/>
    <property type="match status" value="1"/>
</dbReference>
<comment type="caution">
    <text evidence="3">The sequence shown here is derived from an EMBL/GenBank/DDBJ whole genome shotgun (WGS) entry which is preliminary data.</text>
</comment>
<dbReference type="InterPro" id="IPR013783">
    <property type="entry name" value="Ig-like_fold"/>
</dbReference>
<accession>A0A108TGA0</accession>
<evidence type="ECO:0000259" key="1">
    <source>
        <dbReference type="PROSITE" id="PS51412"/>
    </source>
</evidence>
<dbReference type="Gene3D" id="2.60.40.10">
    <property type="entry name" value="Immunoglobulins"/>
    <property type="match status" value="1"/>
</dbReference>
<dbReference type="AlphaFoldDB" id="A0A108TGA0"/>
<dbReference type="InterPro" id="IPR024361">
    <property type="entry name" value="BACON"/>
</dbReference>
<dbReference type="CDD" id="cd14948">
    <property type="entry name" value="BACON"/>
    <property type="match status" value="1"/>
</dbReference>
<protein>
    <recommendedName>
        <fullName evidence="1">MACPF domain-containing protein</fullName>
    </recommendedName>
</protein>
<evidence type="ECO:0000313" key="5">
    <source>
        <dbReference type="Proteomes" id="UP000482653"/>
    </source>
</evidence>
<dbReference type="Proteomes" id="UP000482653">
    <property type="component" value="Unassembled WGS sequence"/>
</dbReference>
<evidence type="ECO:0000313" key="2">
    <source>
        <dbReference type="EMBL" id="KAA5417561.1"/>
    </source>
</evidence>
<dbReference type="Pfam" id="PF19190">
    <property type="entry name" value="BACON_2"/>
    <property type="match status" value="1"/>
</dbReference>
<organism evidence="3 4">
    <name type="scientific">Bacteroides cellulosilyticus</name>
    <dbReference type="NCBI Taxonomy" id="246787"/>
    <lineage>
        <taxon>Bacteria</taxon>
        <taxon>Pseudomonadati</taxon>
        <taxon>Bacteroidota</taxon>
        <taxon>Bacteroidia</taxon>
        <taxon>Bacteroidales</taxon>
        <taxon>Bacteroidaceae</taxon>
        <taxon>Bacteroides</taxon>
    </lineage>
</organism>
<dbReference type="EMBL" id="VVYX01000018">
    <property type="protein sequence ID" value="KAA5417561.1"/>
    <property type="molecule type" value="Genomic_DNA"/>
</dbReference>
<name>A0A108TGA0_9BACE</name>
<evidence type="ECO:0000313" key="3">
    <source>
        <dbReference type="EMBL" id="KAA5418938.1"/>
    </source>
</evidence>